<evidence type="ECO:0000313" key="1">
    <source>
        <dbReference type="EMBL" id="MFC4531368.1"/>
    </source>
</evidence>
<proteinExistence type="predicted"/>
<gene>
    <name evidence="1" type="ORF">ACFO60_11390</name>
</gene>
<dbReference type="EMBL" id="JBHSFP010000006">
    <property type="protein sequence ID" value="MFC4531368.1"/>
    <property type="molecule type" value="Genomic_DNA"/>
</dbReference>
<sequence length="44" mass="5055">MNADEIQWTFMPDADRAKRLMRLLFDPQADEAEQAPDMEEGEAA</sequence>
<dbReference type="RefSeq" id="WP_380839943.1">
    <property type="nucleotide sequence ID" value="NZ_JBHSFP010000006.1"/>
</dbReference>
<reference evidence="2" key="1">
    <citation type="journal article" date="2019" name="Int. J. Syst. Evol. Microbiol.">
        <title>The Global Catalogue of Microorganisms (GCM) 10K type strain sequencing project: providing services to taxonomists for standard genome sequencing and annotation.</title>
        <authorList>
            <consortium name="The Broad Institute Genomics Platform"/>
            <consortium name="The Broad Institute Genome Sequencing Center for Infectious Disease"/>
            <person name="Wu L."/>
            <person name="Ma J."/>
        </authorList>
    </citation>
    <scope>NUCLEOTIDE SEQUENCE [LARGE SCALE GENOMIC DNA]</scope>
    <source>
        <strain evidence="2">CGMCC 4.7132</strain>
    </source>
</reference>
<dbReference type="Proteomes" id="UP001596004">
    <property type="component" value="Unassembled WGS sequence"/>
</dbReference>
<protein>
    <submittedName>
        <fullName evidence="1">Uncharacterized protein</fullName>
    </submittedName>
</protein>
<organism evidence="1 2">
    <name type="scientific">Sphaerisporangium dianthi</name>
    <dbReference type="NCBI Taxonomy" id="1436120"/>
    <lineage>
        <taxon>Bacteria</taxon>
        <taxon>Bacillati</taxon>
        <taxon>Actinomycetota</taxon>
        <taxon>Actinomycetes</taxon>
        <taxon>Streptosporangiales</taxon>
        <taxon>Streptosporangiaceae</taxon>
        <taxon>Sphaerisporangium</taxon>
    </lineage>
</organism>
<keyword evidence="2" id="KW-1185">Reference proteome</keyword>
<accession>A0ABV9CGG9</accession>
<evidence type="ECO:0000313" key="2">
    <source>
        <dbReference type="Proteomes" id="UP001596004"/>
    </source>
</evidence>
<name>A0ABV9CGG9_9ACTN</name>
<comment type="caution">
    <text evidence="1">The sequence shown here is derived from an EMBL/GenBank/DDBJ whole genome shotgun (WGS) entry which is preliminary data.</text>
</comment>